<evidence type="ECO:0008006" key="2">
    <source>
        <dbReference type="Google" id="ProtNLM"/>
    </source>
</evidence>
<organism evidence="1">
    <name type="scientific">marine sediment metagenome</name>
    <dbReference type="NCBI Taxonomy" id="412755"/>
    <lineage>
        <taxon>unclassified sequences</taxon>
        <taxon>metagenomes</taxon>
        <taxon>ecological metagenomes</taxon>
    </lineage>
</organism>
<accession>X1G7W4</accession>
<dbReference type="Pfam" id="PF13242">
    <property type="entry name" value="Hydrolase_like"/>
    <property type="match status" value="1"/>
</dbReference>
<gene>
    <name evidence="1" type="ORF">S03H2_28064</name>
</gene>
<dbReference type="Gene3D" id="3.40.50.1000">
    <property type="entry name" value="HAD superfamily/HAD-like"/>
    <property type="match status" value="1"/>
</dbReference>
<proteinExistence type="predicted"/>
<sequence length="63" mass="6960">VGDFITDIMAGKSAGIKTIAILGEYPEVNRFPLESVEPHIIVNDITEIPNILLQIFHPSFLIV</sequence>
<comment type="caution">
    <text evidence="1">The sequence shown here is derived from an EMBL/GenBank/DDBJ whole genome shotgun (WGS) entry which is preliminary data.</text>
</comment>
<dbReference type="SUPFAM" id="SSF56784">
    <property type="entry name" value="HAD-like"/>
    <property type="match status" value="1"/>
</dbReference>
<reference evidence="1" key="1">
    <citation type="journal article" date="2014" name="Front. Microbiol.">
        <title>High frequency of phylogenetically diverse reductive dehalogenase-homologous genes in deep subseafloor sedimentary metagenomes.</title>
        <authorList>
            <person name="Kawai M."/>
            <person name="Futagami T."/>
            <person name="Toyoda A."/>
            <person name="Takaki Y."/>
            <person name="Nishi S."/>
            <person name="Hori S."/>
            <person name="Arai W."/>
            <person name="Tsubouchi T."/>
            <person name="Morono Y."/>
            <person name="Uchiyama I."/>
            <person name="Ito T."/>
            <person name="Fujiyama A."/>
            <person name="Inagaki F."/>
            <person name="Takami H."/>
        </authorList>
    </citation>
    <scope>NUCLEOTIDE SEQUENCE</scope>
    <source>
        <strain evidence="1">Expedition CK06-06</strain>
    </source>
</reference>
<dbReference type="AlphaFoldDB" id="X1G7W4"/>
<name>X1G7W4_9ZZZZ</name>
<dbReference type="InterPro" id="IPR023214">
    <property type="entry name" value="HAD_sf"/>
</dbReference>
<feature type="non-terminal residue" evidence="1">
    <location>
        <position position="1"/>
    </location>
</feature>
<dbReference type="EMBL" id="BARU01016903">
    <property type="protein sequence ID" value="GAH53966.1"/>
    <property type="molecule type" value="Genomic_DNA"/>
</dbReference>
<protein>
    <recommendedName>
        <fullName evidence="2">HAD family hydrolase</fullName>
    </recommendedName>
</protein>
<evidence type="ECO:0000313" key="1">
    <source>
        <dbReference type="EMBL" id="GAH53966.1"/>
    </source>
</evidence>
<dbReference type="InterPro" id="IPR036412">
    <property type="entry name" value="HAD-like_sf"/>
</dbReference>